<feature type="compositionally biased region" description="Basic and acidic residues" evidence="1">
    <location>
        <begin position="250"/>
        <end position="266"/>
    </location>
</feature>
<comment type="caution">
    <text evidence="4">The sequence shown here is derived from an EMBL/GenBank/DDBJ whole genome shotgun (WGS) entry which is preliminary data.</text>
</comment>
<dbReference type="PROSITE" id="PS50011">
    <property type="entry name" value="PROTEIN_KINASE_DOM"/>
    <property type="match status" value="1"/>
</dbReference>
<evidence type="ECO:0000256" key="1">
    <source>
        <dbReference type="SAM" id="MobiDB-lite"/>
    </source>
</evidence>
<dbReference type="PROSITE" id="PS00108">
    <property type="entry name" value="PROTEIN_KINASE_ST"/>
    <property type="match status" value="1"/>
</dbReference>
<reference evidence="4" key="1">
    <citation type="submission" date="2021-01" db="EMBL/GenBank/DDBJ databases">
        <authorList>
            <person name="Kaushik A."/>
        </authorList>
    </citation>
    <scope>NUCLEOTIDE SEQUENCE</scope>
    <source>
        <strain evidence="4">AG6-10EEA</strain>
    </source>
</reference>
<evidence type="ECO:0000259" key="3">
    <source>
        <dbReference type="PROSITE" id="PS50179"/>
    </source>
</evidence>
<dbReference type="PANTHER" id="PTHR44329:SF214">
    <property type="entry name" value="PROTEIN KINASE DOMAIN-CONTAINING PROTEIN"/>
    <property type="match status" value="1"/>
</dbReference>
<dbReference type="GO" id="GO:0007034">
    <property type="term" value="P:vacuolar transport"/>
    <property type="evidence" value="ECO:0007669"/>
    <property type="project" value="UniProtKB-ARBA"/>
</dbReference>
<dbReference type="PROSITE" id="PS50179">
    <property type="entry name" value="VHS"/>
    <property type="match status" value="1"/>
</dbReference>
<dbReference type="InterPro" id="IPR000719">
    <property type="entry name" value="Prot_kinase_dom"/>
</dbReference>
<dbReference type="InterPro" id="IPR008942">
    <property type="entry name" value="ENTH_VHS"/>
</dbReference>
<accession>A0A8H3HF64</accession>
<protein>
    <submittedName>
        <fullName evidence="4">Uncharacterized protein</fullName>
    </submittedName>
</protein>
<dbReference type="Proteomes" id="UP000663853">
    <property type="component" value="Unassembled WGS sequence"/>
</dbReference>
<dbReference type="SUPFAM" id="SSF56112">
    <property type="entry name" value="Protein kinase-like (PK-like)"/>
    <property type="match status" value="1"/>
</dbReference>
<feature type="domain" description="Protein kinase" evidence="2">
    <location>
        <begin position="438"/>
        <end position="702"/>
    </location>
</feature>
<dbReference type="AlphaFoldDB" id="A0A8H3HF64"/>
<feature type="domain" description="VHS" evidence="3">
    <location>
        <begin position="77"/>
        <end position="193"/>
    </location>
</feature>
<dbReference type="GO" id="GO:0016192">
    <property type="term" value="P:vesicle-mediated transport"/>
    <property type="evidence" value="ECO:0007669"/>
    <property type="project" value="UniProtKB-ARBA"/>
</dbReference>
<dbReference type="SUPFAM" id="SSF48464">
    <property type="entry name" value="ENTH/VHS domain"/>
    <property type="match status" value="1"/>
</dbReference>
<evidence type="ECO:0000259" key="2">
    <source>
        <dbReference type="PROSITE" id="PS50011"/>
    </source>
</evidence>
<dbReference type="InterPro" id="IPR011009">
    <property type="entry name" value="Kinase-like_dom_sf"/>
</dbReference>
<dbReference type="GO" id="GO:0005524">
    <property type="term" value="F:ATP binding"/>
    <property type="evidence" value="ECO:0007669"/>
    <property type="project" value="InterPro"/>
</dbReference>
<dbReference type="Gene3D" id="1.10.510.10">
    <property type="entry name" value="Transferase(Phosphotransferase) domain 1"/>
    <property type="match status" value="1"/>
</dbReference>
<feature type="compositionally biased region" description="Basic and acidic residues" evidence="1">
    <location>
        <begin position="348"/>
        <end position="357"/>
    </location>
</feature>
<dbReference type="Gene3D" id="1.25.40.90">
    <property type="match status" value="1"/>
</dbReference>
<sequence>MTAGDLELLHSEHVPDNVGQRGKNAVGLQRAINKNIKADRRKVRGPNELQDHRNTPDDWSSWDVFRLVDYVIHNNMEDWAVVIEICNKLGQNDEATQESFRVLVDNIRSSFPTVQLLAAKLWIIMIYRCKSYFADHLPRQLLLETIEDVALSSHTPPVVRDRLVEVVGASVFLLKGAQTFKFYQSTWMKLRQQLNLTYPAEGLAITADDPILSPGSSGARNRLSQTPPSEPIPPSLIPDSSTAEPEQDPGWERRDRLAEPEYERRLTRSPVLEPDSGSSVTSPMDDVWWLFEECETARGNCRILGDSLLHTTSDGVTKDPLIKEFHEKAVASIEIIDTHIDSVATKADSARARRHSGDPGNTSTRSVEEQLLQALVTTRVELRNVLATYDELSQLSKAKLSVDPEDVPISRQMDAAEVVSHLIAHGCADLSNNVDHSSFSDYPMSHGGFSDVFRGRLSDGTEVAMKLLRVSADSLGQHPKHLKHAARELHTWSKCSHPNVISLFGMAVFRGRIGMVSPWMSQGSLPHYLEQTPGADRHKLCVQICEGLSYLHQIGIIHGDMKGANVLISGNGTPVLTDFGNAFVADRTMKFTPTTSTAALTVRWSAVEIIEGTSQHTEASDVYALGMTLYEIISGKLPYHAQSDITVVLLVTIRKEPPDRPECLPIGHKDGDKLWSLLLRCWSYEPGARPSAAEAASEMKAIPLNDLLHVIPRP</sequence>
<gene>
    <name evidence="4" type="ORF">RDB_LOCUS158885</name>
</gene>
<dbReference type="GO" id="GO:0004674">
    <property type="term" value="F:protein serine/threonine kinase activity"/>
    <property type="evidence" value="ECO:0007669"/>
    <property type="project" value="TreeGrafter"/>
</dbReference>
<dbReference type="SMART" id="SM00220">
    <property type="entry name" value="S_TKc"/>
    <property type="match status" value="1"/>
</dbReference>
<evidence type="ECO:0000313" key="4">
    <source>
        <dbReference type="EMBL" id="CAE6525728.1"/>
    </source>
</evidence>
<dbReference type="GO" id="GO:0043130">
    <property type="term" value="F:ubiquitin binding"/>
    <property type="evidence" value="ECO:0007669"/>
    <property type="project" value="InterPro"/>
</dbReference>
<dbReference type="InterPro" id="IPR002014">
    <property type="entry name" value="VHS_dom"/>
</dbReference>
<dbReference type="InterPro" id="IPR008271">
    <property type="entry name" value="Ser/Thr_kinase_AS"/>
</dbReference>
<name>A0A8H3HF64_9AGAM</name>
<proteinExistence type="predicted"/>
<feature type="region of interest" description="Disordered" evidence="1">
    <location>
        <begin position="347"/>
        <end position="366"/>
    </location>
</feature>
<dbReference type="Pfam" id="PF00069">
    <property type="entry name" value="Pkinase"/>
    <property type="match status" value="1"/>
</dbReference>
<dbReference type="PANTHER" id="PTHR44329">
    <property type="entry name" value="SERINE/THREONINE-PROTEIN KINASE TNNI3K-RELATED"/>
    <property type="match status" value="1"/>
</dbReference>
<dbReference type="InterPro" id="IPR051681">
    <property type="entry name" value="Ser/Thr_Kinases-Pseudokinases"/>
</dbReference>
<feature type="region of interest" description="Disordered" evidence="1">
    <location>
        <begin position="209"/>
        <end position="281"/>
    </location>
</feature>
<dbReference type="EMBL" id="CAJMXA010003895">
    <property type="protein sequence ID" value="CAE6525728.1"/>
    <property type="molecule type" value="Genomic_DNA"/>
</dbReference>
<evidence type="ECO:0000313" key="5">
    <source>
        <dbReference type="Proteomes" id="UP000663853"/>
    </source>
</evidence>
<organism evidence="4 5">
    <name type="scientific">Rhizoctonia solani</name>
    <dbReference type="NCBI Taxonomy" id="456999"/>
    <lineage>
        <taxon>Eukaryota</taxon>
        <taxon>Fungi</taxon>
        <taxon>Dikarya</taxon>
        <taxon>Basidiomycota</taxon>
        <taxon>Agaricomycotina</taxon>
        <taxon>Agaricomycetes</taxon>
        <taxon>Cantharellales</taxon>
        <taxon>Ceratobasidiaceae</taxon>
        <taxon>Rhizoctonia</taxon>
    </lineage>
</organism>
<dbReference type="GO" id="GO:0035091">
    <property type="term" value="F:phosphatidylinositol binding"/>
    <property type="evidence" value="ECO:0007669"/>
    <property type="project" value="InterPro"/>
</dbReference>